<evidence type="ECO:0000256" key="1">
    <source>
        <dbReference type="SAM" id="MobiDB-lite"/>
    </source>
</evidence>
<proteinExistence type="predicted"/>
<evidence type="ECO:0000313" key="3">
    <source>
        <dbReference type="Proteomes" id="UP000053647"/>
    </source>
</evidence>
<dbReference type="EMBL" id="KN819429">
    <property type="protein sequence ID" value="KIJ09863.1"/>
    <property type="molecule type" value="Genomic_DNA"/>
</dbReference>
<dbReference type="OrthoDB" id="2680948at2759"/>
<reference evidence="3" key="2">
    <citation type="submission" date="2015-01" db="EMBL/GenBank/DDBJ databases">
        <title>Evolutionary Origins and Diversification of the Mycorrhizal Mutualists.</title>
        <authorList>
            <consortium name="DOE Joint Genome Institute"/>
            <consortium name="Mycorrhizal Genomics Consortium"/>
            <person name="Kohler A."/>
            <person name="Kuo A."/>
            <person name="Nagy L.G."/>
            <person name="Floudas D."/>
            <person name="Copeland A."/>
            <person name="Barry K.W."/>
            <person name="Cichocki N."/>
            <person name="Veneault-Fourrey C."/>
            <person name="LaButti K."/>
            <person name="Lindquist E.A."/>
            <person name="Lipzen A."/>
            <person name="Lundell T."/>
            <person name="Morin E."/>
            <person name="Murat C."/>
            <person name="Riley R."/>
            <person name="Ohm R."/>
            <person name="Sun H."/>
            <person name="Tunlid A."/>
            <person name="Henrissat B."/>
            <person name="Grigoriev I.V."/>
            <person name="Hibbett D.S."/>
            <person name="Martin F."/>
        </authorList>
    </citation>
    <scope>NUCLEOTIDE SEQUENCE [LARGE SCALE GENOMIC DNA]</scope>
    <source>
        <strain evidence="3">ATCC 200175</strain>
    </source>
</reference>
<evidence type="ECO:0000313" key="2">
    <source>
        <dbReference type="EMBL" id="KIJ09863.1"/>
    </source>
</evidence>
<dbReference type="AlphaFoldDB" id="A0A0C9TG96"/>
<dbReference type="HOGENOM" id="CLU_1835776_0_0_1"/>
<feature type="region of interest" description="Disordered" evidence="1">
    <location>
        <begin position="1"/>
        <end position="37"/>
    </location>
</feature>
<protein>
    <submittedName>
        <fullName evidence="2">Unplaced genomic scaffold PAXINscaffold_107, whole genome shotgun sequence</fullName>
    </submittedName>
</protein>
<accession>A0A0C9TG96</accession>
<organism evidence="2 3">
    <name type="scientific">Paxillus involutus ATCC 200175</name>
    <dbReference type="NCBI Taxonomy" id="664439"/>
    <lineage>
        <taxon>Eukaryota</taxon>
        <taxon>Fungi</taxon>
        <taxon>Dikarya</taxon>
        <taxon>Basidiomycota</taxon>
        <taxon>Agaricomycotina</taxon>
        <taxon>Agaricomycetes</taxon>
        <taxon>Agaricomycetidae</taxon>
        <taxon>Boletales</taxon>
        <taxon>Paxilineae</taxon>
        <taxon>Paxillaceae</taxon>
        <taxon>Paxillus</taxon>
    </lineage>
</organism>
<sequence length="140" mass="15480">MPQVSQSPNPIIPARSFFKRRHPSDDGPPASDYHGNMPQDLIAYAGGDGFDFEAKVAAAISAQLGRTDEFVWQLSQSPPSLNPWADHPDEIPCSLVGFLLLTRRRGVRRTLGCKCPSTHAKCALEVDWEALRGMHTVAYY</sequence>
<gene>
    <name evidence="2" type="ORF">PAXINDRAFT_17077</name>
</gene>
<reference evidence="2 3" key="1">
    <citation type="submission" date="2014-06" db="EMBL/GenBank/DDBJ databases">
        <authorList>
            <consortium name="DOE Joint Genome Institute"/>
            <person name="Kuo A."/>
            <person name="Kohler A."/>
            <person name="Nagy L.G."/>
            <person name="Floudas D."/>
            <person name="Copeland A."/>
            <person name="Barry K.W."/>
            <person name="Cichocki N."/>
            <person name="Veneault-Fourrey C."/>
            <person name="LaButti K."/>
            <person name="Lindquist E.A."/>
            <person name="Lipzen A."/>
            <person name="Lundell T."/>
            <person name="Morin E."/>
            <person name="Murat C."/>
            <person name="Sun H."/>
            <person name="Tunlid A."/>
            <person name="Henrissat B."/>
            <person name="Grigoriev I.V."/>
            <person name="Hibbett D.S."/>
            <person name="Martin F."/>
            <person name="Nordberg H.P."/>
            <person name="Cantor M.N."/>
            <person name="Hua S.X."/>
        </authorList>
    </citation>
    <scope>NUCLEOTIDE SEQUENCE [LARGE SCALE GENOMIC DNA]</scope>
    <source>
        <strain evidence="2 3">ATCC 200175</strain>
    </source>
</reference>
<keyword evidence="3" id="KW-1185">Reference proteome</keyword>
<name>A0A0C9TG96_PAXIN</name>
<dbReference type="Proteomes" id="UP000053647">
    <property type="component" value="Unassembled WGS sequence"/>
</dbReference>